<proteinExistence type="predicted"/>
<protein>
    <submittedName>
        <fullName evidence="1">Uncharacterized protein</fullName>
    </submittedName>
</protein>
<evidence type="ECO:0000313" key="2">
    <source>
        <dbReference type="Proteomes" id="UP001345963"/>
    </source>
</evidence>
<reference evidence="1 2" key="1">
    <citation type="submission" date="2021-07" db="EMBL/GenBank/DDBJ databases">
        <authorList>
            <person name="Palmer J.M."/>
        </authorList>
    </citation>
    <scope>NUCLEOTIDE SEQUENCE [LARGE SCALE GENOMIC DNA]</scope>
    <source>
        <strain evidence="1 2">AT_MEX2019</strain>
        <tissue evidence="1">Muscle</tissue>
    </source>
</reference>
<organism evidence="1 2">
    <name type="scientific">Ataeniobius toweri</name>
    <dbReference type="NCBI Taxonomy" id="208326"/>
    <lineage>
        <taxon>Eukaryota</taxon>
        <taxon>Metazoa</taxon>
        <taxon>Chordata</taxon>
        <taxon>Craniata</taxon>
        <taxon>Vertebrata</taxon>
        <taxon>Euteleostomi</taxon>
        <taxon>Actinopterygii</taxon>
        <taxon>Neopterygii</taxon>
        <taxon>Teleostei</taxon>
        <taxon>Neoteleostei</taxon>
        <taxon>Acanthomorphata</taxon>
        <taxon>Ovalentaria</taxon>
        <taxon>Atherinomorphae</taxon>
        <taxon>Cyprinodontiformes</taxon>
        <taxon>Goodeidae</taxon>
        <taxon>Ataeniobius</taxon>
    </lineage>
</organism>
<dbReference type="Proteomes" id="UP001345963">
    <property type="component" value="Unassembled WGS sequence"/>
</dbReference>
<accession>A0ABU7AG22</accession>
<dbReference type="EMBL" id="JAHUTI010013592">
    <property type="protein sequence ID" value="MED6237052.1"/>
    <property type="molecule type" value="Genomic_DNA"/>
</dbReference>
<evidence type="ECO:0000313" key="1">
    <source>
        <dbReference type="EMBL" id="MED6237052.1"/>
    </source>
</evidence>
<sequence>MMDMTTRTRKDTSKLVDEILHSIFFLGEINTPAFSPRELLDDDEDLLGDLKAAHPEPFTLYSSQLPRRSPITCLLDMVVNLEGRENEDVIRTRLQEITRELMAKASKKVLFSSTLCVSHANKNDSVRHYGVSMSSTGRPAGQILIVASCFHFWHEYVANAVITYCPKKKRKAYFNGTFKLPKGVRCETFNLTEDTGTPKNPCKSCSNMFGLDMTETEGFHYGNCAEVESLSKLLGVEEVEIQNNENWTEQNRQRARKAVLHHLKTVLRAVGFAWDDRFYTAQREIEITLKG</sequence>
<gene>
    <name evidence="1" type="ORF">ATANTOWER_018168</name>
</gene>
<keyword evidence="2" id="KW-1185">Reference proteome</keyword>
<name>A0ABU7AG22_9TELE</name>
<comment type="caution">
    <text evidence="1">The sequence shown here is derived from an EMBL/GenBank/DDBJ whole genome shotgun (WGS) entry which is preliminary data.</text>
</comment>